<dbReference type="EMBL" id="CP021920">
    <property type="protein sequence ID" value="ASB89066.1"/>
    <property type="molecule type" value="Genomic_DNA"/>
</dbReference>
<dbReference type="Gene3D" id="3.40.50.1820">
    <property type="entry name" value="alpha/beta hydrolase"/>
    <property type="match status" value="1"/>
</dbReference>
<accession>A0ABM6LIC1</accession>
<name>A0ABM6LIC1_9BACI</name>
<evidence type="ECO:0000313" key="1">
    <source>
        <dbReference type="EMBL" id="ASB89066.1"/>
    </source>
</evidence>
<keyword evidence="2" id="KW-1185">Reference proteome</keyword>
<evidence type="ECO:0008006" key="3">
    <source>
        <dbReference type="Google" id="ProtNLM"/>
    </source>
</evidence>
<protein>
    <recommendedName>
        <fullName evidence="3">Alpha/beta hydrolase</fullName>
    </recommendedName>
</protein>
<proteinExistence type="predicted"/>
<gene>
    <name evidence="1" type="ORF">S101395_02559</name>
</gene>
<dbReference type="Proteomes" id="UP000196877">
    <property type="component" value="Chromosome"/>
</dbReference>
<dbReference type="InterPro" id="IPR029058">
    <property type="entry name" value="AB_hydrolase_fold"/>
</dbReference>
<organism evidence="1 2">
    <name type="scientific">Bacillus sonorensis</name>
    <dbReference type="NCBI Taxonomy" id="119858"/>
    <lineage>
        <taxon>Bacteria</taxon>
        <taxon>Bacillati</taxon>
        <taxon>Bacillota</taxon>
        <taxon>Bacilli</taxon>
        <taxon>Bacillales</taxon>
        <taxon>Bacillaceae</taxon>
        <taxon>Bacillus</taxon>
    </lineage>
</organism>
<reference evidence="1 2" key="1">
    <citation type="submission" date="2017-06" db="EMBL/GenBank/DDBJ databases">
        <title>Genome sequence of Bacillus sonorensis strain SRCM101395.</title>
        <authorList>
            <person name="Cho S.H."/>
        </authorList>
    </citation>
    <scope>NUCLEOTIDE SEQUENCE [LARGE SCALE GENOMIC DNA]</scope>
    <source>
        <strain evidence="1 2">SRCM101395</strain>
    </source>
</reference>
<evidence type="ECO:0000313" key="2">
    <source>
        <dbReference type="Proteomes" id="UP000196877"/>
    </source>
</evidence>
<sequence length="188" mass="21836">MKKQVLFKKHNLNMSGNLHLPNEMDDNGKYPALIVLHPAGEVKEQTAAVSLGIEYSRDELGGELKPLQISRLIFITYALHYLTTFMKEKQFEKFPFLFPIFRMITRSSSIYFAPIKKKADPRVRYGRYKGTVWLIGTFTSRFLYKRRNRPSAIKACRRTTKHRKENAAIVAAKPNNISAIFFFKTFPL</sequence>